<dbReference type="EMBL" id="PVWO01000384">
    <property type="protein sequence ID" value="PSB50779.1"/>
    <property type="molecule type" value="Genomic_DNA"/>
</dbReference>
<reference evidence="2 3" key="1">
    <citation type="submission" date="2018-03" db="EMBL/GenBank/DDBJ databases">
        <title>The ancient ancestry and fast evolution of plastids.</title>
        <authorList>
            <person name="Moore K.R."/>
            <person name="Magnabosco C."/>
            <person name="Momper L."/>
            <person name="Gold D.A."/>
            <person name="Bosak T."/>
            <person name="Fournier G.P."/>
        </authorList>
    </citation>
    <scope>NUCLEOTIDE SEQUENCE [LARGE SCALE GENOMIC DNA]</scope>
    <source>
        <strain evidence="2 3">CCALA 037</strain>
    </source>
</reference>
<comment type="caution">
    <text evidence="2">The sequence shown here is derived from an EMBL/GenBank/DDBJ whole genome shotgun (WGS) entry which is preliminary data.</text>
</comment>
<dbReference type="RefSeq" id="WP_106310093.1">
    <property type="nucleotide sequence ID" value="NZ_PVWO01000384.1"/>
</dbReference>
<gene>
    <name evidence="2" type="ORF">C7B77_22370</name>
</gene>
<dbReference type="Proteomes" id="UP000238937">
    <property type="component" value="Unassembled WGS sequence"/>
</dbReference>
<evidence type="ECO:0000313" key="3">
    <source>
        <dbReference type="Proteomes" id="UP000238937"/>
    </source>
</evidence>
<protein>
    <recommendedName>
        <fullName evidence="1">DUF2382 domain-containing protein</fullName>
    </recommendedName>
</protein>
<evidence type="ECO:0000259" key="1">
    <source>
        <dbReference type="Pfam" id="PF09557"/>
    </source>
</evidence>
<organism evidence="2 3">
    <name type="scientific">Chamaesiphon polymorphus CCALA 037</name>
    <dbReference type="NCBI Taxonomy" id="2107692"/>
    <lineage>
        <taxon>Bacteria</taxon>
        <taxon>Bacillati</taxon>
        <taxon>Cyanobacteriota</taxon>
        <taxon>Cyanophyceae</taxon>
        <taxon>Gomontiellales</taxon>
        <taxon>Chamaesiphonaceae</taxon>
        <taxon>Chamaesiphon</taxon>
    </lineage>
</organism>
<dbReference type="Pfam" id="PF09557">
    <property type="entry name" value="DUF2382"/>
    <property type="match status" value="1"/>
</dbReference>
<accession>A0A2T1G0K4</accession>
<dbReference type="AlphaFoldDB" id="A0A2T1G0K4"/>
<evidence type="ECO:0000313" key="2">
    <source>
        <dbReference type="EMBL" id="PSB50779.1"/>
    </source>
</evidence>
<name>A0A2T1G0K4_9CYAN</name>
<feature type="domain" description="DUF2382" evidence="1">
    <location>
        <begin position="36"/>
        <end position="81"/>
    </location>
</feature>
<proteinExistence type="predicted"/>
<dbReference type="OrthoDB" id="530231at2"/>
<sequence>MIYDRFNDSQQQPNLVQFQKNAADSTRVLTEETIYLLEERLMVDLTKHKTGEIVVRKEVDTQVLHVEVPVRREKLIVEQVSPEYKLIAQIDLGSEQLDRGAISYVNRDDSIVVNGSSKSLSIDNNQRPIVGGTVTSPQAAIDILAEIARMAGEDYETIRIEIALKDNRNRDIYQRLFAGNPSVN</sequence>
<dbReference type="InterPro" id="IPR019060">
    <property type="entry name" value="DUF2382"/>
</dbReference>
<keyword evidence="3" id="KW-1185">Reference proteome</keyword>